<evidence type="ECO:0000313" key="2">
    <source>
        <dbReference type="EMBL" id="MFD1195296.1"/>
    </source>
</evidence>
<protein>
    <submittedName>
        <fullName evidence="2">VOC family protein</fullName>
    </submittedName>
</protein>
<dbReference type="PROSITE" id="PS51819">
    <property type="entry name" value="VOC"/>
    <property type="match status" value="1"/>
</dbReference>
<dbReference type="EMBL" id="JBHTKR010000004">
    <property type="protein sequence ID" value="MFD1195296.1"/>
    <property type="molecule type" value="Genomic_DNA"/>
</dbReference>
<evidence type="ECO:0000313" key="3">
    <source>
        <dbReference type="Proteomes" id="UP001597151"/>
    </source>
</evidence>
<accession>A0ABW3TH14</accession>
<dbReference type="Proteomes" id="UP001597151">
    <property type="component" value="Unassembled WGS sequence"/>
</dbReference>
<keyword evidence="3" id="KW-1185">Reference proteome</keyword>
<dbReference type="InterPro" id="IPR029068">
    <property type="entry name" value="Glyas_Bleomycin-R_OHBP_Dase"/>
</dbReference>
<feature type="domain" description="VOC" evidence="1">
    <location>
        <begin position="14"/>
        <end position="138"/>
    </location>
</feature>
<reference evidence="3" key="1">
    <citation type="journal article" date="2019" name="Int. J. Syst. Evol. Microbiol.">
        <title>The Global Catalogue of Microorganisms (GCM) 10K type strain sequencing project: providing services to taxonomists for standard genome sequencing and annotation.</title>
        <authorList>
            <consortium name="The Broad Institute Genomics Platform"/>
            <consortium name="The Broad Institute Genome Sequencing Center for Infectious Disease"/>
            <person name="Wu L."/>
            <person name="Ma J."/>
        </authorList>
    </citation>
    <scope>NUCLEOTIDE SEQUENCE [LARGE SCALE GENOMIC DNA]</scope>
    <source>
        <strain evidence="3">CCUG 55328</strain>
    </source>
</reference>
<dbReference type="Pfam" id="PF00903">
    <property type="entry name" value="Glyoxalase"/>
    <property type="match status" value="1"/>
</dbReference>
<dbReference type="RefSeq" id="WP_380791835.1">
    <property type="nucleotide sequence ID" value="NZ_JBHTKR010000004.1"/>
</dbReference>
<organism evidence="2 3">
    <name type="scientific">Seohaeicola saemankumensis</name>
    <dbReference type="NCBI Taxonomy" id="481181"/>
    <lineage>
        <taxon>Bacteria</taxon>
        <taxon>Pseudomonadati</taxon>
        <taxon>Pseudomonadota</taxon>
        <taxon>Alphaproteobacteria</taxon>
        <taxon>Rhodobacterales</taxon>
        <taxon>Roseobacteraceae</taxon>
        <taxon>Seohaeicola</taxon>
    </lineage>
</organism>
<name>A0ABW3TH14_9RHOB</name>
<dbReference type="SUPFAM" id="SSF54593">
    <property type="entry name" value="Glyoxalase/Bleomycin resistance protein/Dihydroxybiphenyl dioxygenase"/>
    <property type="match status" value="1"/>
</dbReference>
<gene>
    <name evidence="2" type="ORF">ACFQ3C_11500</name>
</gene>
<comment type="caution">
    <text evidence="2">The sequence shown here is derived from an EMBL/GenBank/DDBJ whole genome shotgun (WGS) entry which is preliminary data.</text>
</comment>
<dbReference type="InterPro" id="IPR004360">
    <property type="entry name" value="Glyas_Fos-R_dOase_dom"/>
</dbReference>
<dbReference type="Gene3D" id="3.10.180.10">
    <property type="entry name" value="2,3-Dihydroxybiphenyl 1,2-Dioxygenase, domain 1"/>
    <property type="match status" value="1"/>
</dbReference>
<sequence>MDLGSVNAPDFGRSLSGLGLNLLVRDVPRHAQFLADVFGMQVHRVSQDFAIIAYHGQLLQLHADGTYHANPMLSLLPDSGPRGTGAELRLFQTDPDDAAARTEAAGGMILQAPTDKPHGLRETFIMDPDGYVWVASRPLPR</sequence>
<proteinExistence type="predicted"/>
<evidence type="ECO:0000259" key="1">
    <source>
        <dbReference type="PROSITE" id="PS51819"/>
    </source>
</evidence>
<dbReference type="InterPro" id="IPR037523">
    <property type="entry name" value="VOC_core"/>
</dbReference>